<reference evidence="3" key="1">
    <citation type="journal article" date="2019" name="Int. J. Syst. Evol. Microbiol.">
        <title>The Global Catalogue of Microorganisms (GCM) 10K type strain sequencing project: providing services to taxonomists for standard genome sequencing and annotation.</title>
        <authorList>
            <consortium name="The Broad Institute Genomics Platform"/>
            <consortium name="The Broad Institute Genome Sequencing Center for Infectious Disease"/>
            <person name="Wu L."/>
            <person name="Ma J."/>
        </authorList>
    </citation>
    <scope>NUCLEOTIDE SEQUENCE [LARGE SCALE GENOMIC DNA]</scope>
    <source>
        <strain evidence="3">JCM 9381</strain>
    </source>
</reference>
<organism evidence="2 3">
    <name type="scientific">Streptomyces labedae</name>
    <dbReference type="NCBI Taxonomy" id="285569"/>
    <lineage>
        <taxon>Bacteria</taxon>
        <taxon>Bacillati</taxon>
        <taxon>Actinomycetota</taxon>
        <taxon>Actinomycetes</taxon>
        <taxon>Kitasatosporales</taxon>
        <taxon>Streptomycetaceae</taxon>
        <taxon>Streptomyces</taxon>
    </lineage>
</organism>
<comment type="caution">
    <text evidence="2">The sequence shown here is derived from an EMBL/GenBank/DDBJ whole genome shotgun (WGS) entry which is preliminary data.</text>
</comment>
<evidence type="ECO:0000313" key="2">
    <source>
        <dbReference type="EMBL" id="GAA3253796.1"/>
    </source>
</evidence>
<keyword evidence="3" id="KW-1185">Reference proteome</keyword>
<feature type="region of interest" description="Disordered" evidence="1">
    <location>
        <begin position="33"/>
        <end position="71"/>
    </location>
</feature>
<evidence type="ECO:0000313" key="3">
    <source>
        <dbReference type="Proteomes" id="UP001500728"/>
    </source>
</evidence>
<proteinExistence type="predicted"/>
<protein>
    <submittedName>
        <fullName evidence="2">Uncharacterized protein</fullName>
    </submittedName>
</protein>
<gene>
    <name evidence="2" type="ORF">GCM10010469_14910</name>
</gene>
<feature type="compositionally biased region" description="Basic residues" evidence="1">
    <location>
        <begin position="51"/>
        <end position="62"/>
    </location>
</feature>
<name>A0ABP6QUM9_9ACTN</name>
<sequence length="71" mass="7667">MLWGGVHGRSGGVRWRSGGVRWRSRGCAAVHAPPATLAPANPHLRDGPPPRLRHRAPARHARPTATVTRPT</sequence>
<dbReference type="EMBL" id="BAAAUW010000005">
    <property type="protein sequence ID" value="GAA3253796.1"/>
    <property type="molecule type" value="Genomic_DNA"/>
</dbReference>
<accession>A0ABP6QUM9</accession>
<evidence type="ECO:0000256" key="1">
    <source>
        <dbReference type="SAM" id="MobiDB-lite"/>
    </source>
</evidence>
<dbReference type="Proteomes" id="UP001500728">
    <property type="component" value="Unassembled WGS sequence"/>
</dbReference>